<dbReference type="GO" id="GO:0044715">
    <property type="term" value="F:8-oxo-dGDP phosphatase activity"/>
    <property type="evidence" value="ECO:0007669"/>
    <property type="project" value="TreeGrafter"/>
</dbReference>
<evidence type="ECO:0000256" key="15">
    <source>
        <dbReference type="ARBA" id="ARBA00041979"/>
    </source>
</evidence>
<feature type="domain" description="Nudix hydrolase" evidence="17">
    <location>
        <begin position="29"/>
        <end position="154"/>
    </location>
</feature>
<accession>A0A5C5X422</accession>
<gene>
    <name evidence="18" type="primary">mutT</name>
    <name evidence="18" type="ORF">KOR42_02910</name>
</gene>
<evidence type="ECO:0000256" key="9">
    <source>
        <dbReference type="ARBA" id="ARBA00023204"/>
    </source>
</evidence>
<evidence type="ECO:0000256" key="6">
    <source>
        <dbReference type="ARBA" id="ARBA00022763"/>
    </source>
</evidence>
<evidence type="ECO:0000313" key="18">
    <source>
        <dbReference type="EMBL" id="TWT56935.1"/>
    </source>
</evidence>
<evidence type="ECO:0000256" key="13">
    <source>
        <dbReference type="ARBA" id="ARBA00040794"/>
    </source>
</evidence>
<keyword evidence="4" id="KW-0235">DNA replication</keyword>
<dbReference type="GO" id="GO:0006260">
    <property type="term" value="P:DNA replication"/>
    <property type="evidence" value="ECO:0007669"/>
    <property type="project" value="UniProtKB-KW"/>
</dbReference>
<evidence type="ECO:0000256" key="2">
    <source>
        <dbReference type="ARBA" id="ARBA00005582"/>
    </source>
</evidence>
<name>A0A5C5X422_9PLAN</name>
<evidence type="ECO:0000256" key="3">
    <source>
        <dbReference type="ARBA" id="ARBA00022457"/>
    </source>
</evidence>
<comment type="cofactor">
    <cofactor evidence="1">
        <name>Mg(2+)</name>
        <dbReference type="ChEBI" id="CHEBI:18420"/>
    </cofactor>
</comment>
<sequence length="166" mass="18569">MVSTFHEAGKKNVRTEMIFPMNNTQPSPKSSIPIGIAIVHHENRILVGKRSAASHLAGLSEFPGGKAAPEESLAACAIRECFEETGLRIDVDSLLHRHTHQYADRSVDLSFFLCRLHDPDGMPSPVAPFEWVSLVDLNELTFPEGNQQVLQILQDRMRPREVDRMA</sequence>
<dbReference type="GO" id="GO:0044716">
    <property type="term" value="F:8-oxo-GDP phosphatase activity"/>
    <property type="evidence" value="ECO:0007669"/>
    <property type="project" value="TreeGrafter"/>
</dbReference>
<dbReference type="InterPro" id="IPR015797">
    <property type="entry name" value="NUDIX_hydrolase-like_dom_sf"/>
</dbReference>
<evidence type="ECO:0000256" key="12">
    <source>
        <dbReference type="ARBA" id="ARBA00038905"/>
    </source>
</evidence>
<proteinExistence type="inferred from homology"/>
<evidence type="ECO:0000256" key="8">
    <source>
        <dbReference type="ARBA" id="ARBA00022842"/>
    </source>
</evidence>
<dbReference type="InterPro" id="IPR047127">
    <property type="entry name" value="MutT-like"/>
</dbReference>
<dbReference type="GO" id="GO:0008413">
    <property type="term" value="F:8-oxo-7,8-dihydroguanosine triphosphate pyrophosphatase activity"/>
    <property type="evidence" value="ECO:0007669"/>
    <property type="project" value="TreeGrafter"/>
</dbReference>
<dbReference type="EC" id="3.6.1.55" evidence="12"/>
<keyword evidence="5" id="KW-0479">Metal-binding</keyword>
<dbReference type="EMBL" id="SIHI01000001">
    <property type="protein sequence ID" value="TWT56935.1"/>
    <property type="molecule type" value="Genomic_DNA"/>
</dbReference>
<dbReference type="PANTHER" id="PTHR47707">
    <property type="entry name" value="8-OXO-DGTP DIPHOSPHATASE"/>
    <property type="match status" value="1"/>
</dbReference>
<evidence type="ECO:0000256" key="5">
    <source>
        <dbReference type="ARBA" id="ARBA00022723"/>
    </source>
</evidence>
<comment type="caution">
    <text evidence="18">The sequence shown here is derived from an EMBL/GenBank/DDBJ whole genome shotgun (WGS) entry which is preliminary data.</text>
</comment>
<dbReference type="CDD" id="cd03425">
    <property type="entry name" value="NUDIX_MutT_NudA_like"/>
    <property type="match status" value="1"/>
</dbReference>
<protein>
    <recommendedName>
        <fullName evidence="13">8-oxo-dGTP diphosphatase</fullName>
        <ecNumber evidence="12">3.6.1.55</ecNumber>
    </recommendedName>
    <alternativeName>
        <fullName evidence="16">7,8-dihydro-8-oxoguanine-triphosphatase</fullName>
    </alternativeName>
    <alternativeName>
        <fullName evidence="15">Mutator protein MutT</fullName>
    </alternativeName>
    <alternativeName>
        <fullName evidence="14">dGTP pyrophosphohydrolase</fullName>
    </alternativeName>
</protein>
<dbReference type="InterPro" id="IPR000086">
    <property type="entry name" value="NUDIX_hydrolase_dom"/>
</dbReference>
<dbReference type="InterPro" id="IPR029119">
    <property type="entry name" value="MutY_C"/>
</dbReference>
<evidence type="ECO:0000256" key="4">
    <source>
        <dbReference type="ARBA" id="ARBA00022705"/>
    </source>
</evidence>
<evidence type="ECO:0000256" key="14">
    <source>
        <dbReference type="ARBA" id="ARBA00041592"/>
    </source>
</evidence>
<keyword evidence="3" id="KW-0515">Mutator protein</keyword>
<organism evidence="18 19">
    <name type="scientific">Thalassoglobus neptunius</name>
    <dbReference type="NCBI Taxonomy" id="1938619"/>
    <lineage>
        <taxon>Bacteria</taxon>
        <taxon>Pseudomonadati</taxon>
        <taxon>Planctomycetota</taxon>
        <taxon>Planctomycetia</taxon>
        <taxon>Planctomycetales</taxon>
        <taxon>Planctomycetaceae</taxon>
        <taxon>Thalassoglobus</taxon>
    </lineage>
</organism>
<dbReference type="GO" id="GO:0046872">
    <property type="term" value="F:metal ion binding"/>
    <property type="evidence" value="ECO:0007669"/>
    <property type="project" value="UniProtKB-KW"/>
</dbReference>
<dbReference type="Pfam" id="PF14815">
    <property type="entry name" value="NUDIX_4"/>
    <property type="match status" value="1"/>
</dbReference>
<reference evidence="18 19" key="1">
    <citation type="submission" date="2019-02" db="EMBL/GenBank/DDBJ databases">
        <title>Deep-cultivation of Planctomycetes and their phenomic and genomic characterization uncovers novel biology.</title>
        <authorList>
            <person name="Wiegand S."/>
            <person name="Jogler M."/>
            <person name="Boedeker C."/>
            <person name="Pinto D."/>
            <person name="Vollmers J."/>
            <person name="Rivas-Marin E."/>
            <person name="Kohn T."/>
            <person name="Peeters S.H."/>
            <person name="Heuer A."/>
            <person name="Rast P."/>
            <person name="Oberbeckmann S."/>
            <person name="Bunk B."/>
            <person name="Jeske O."/>
            <person name="Meyerdierks A."/>
            <person name="Storesund J.E."/>
            <person name="Kallscheuer N."/>
            <person name="Luecker S."/>
            <person name="Lage O.M."/>
            <person name="Pohl T."/>
            <person name="Merkel B.J."/>
            <person name="Hornburger P."/>
            <person name="Mueller R.-W."/>
            <person name="Bruemmer F."/>
            <person name="Labrenz M."/>
            <person name="Spormann A.M."/>
            <person name="Op Den Camp H."/>
            <person name="Overmann J."/>
            <person name="Amann R."/>
            <person name="Jetten M.S.M."/>
            <person name="Mascher T."/>
            <person name="Medema M.H."/>
            <person name="Devos D.P."/>
            <person name="Kaster A.-K."/>
            <person name="Ovreas L."/>
            <person name="Rohde M."/>
            <person name="Galperin M.Y."/>
            <person name="Jogler C."/>
        </authorList>
    </citation>
    <scope>NUCLEOTIDE SEQUENCE [LARGE SCALE GENOMIC DNA]</scope>
    <source>
        <strain evidence="18 19">KOR42</strain>
    </source>
</reference>
<comment type="catalytic activity">
    <reaction evidence="11">
        <text>8-oxo-GTP + H2O = 8-oxo-GMP + diphosphate + H(+)</text>
        <dbReference type="Rhea" id="RHEA:67616"/>
        <dbReference type="ChEBI" id="CHEBI:15377"/>
        <dbReference type="ChEBI" id="CHEBI:15378"/>
        <dbReference type="ChEBI" id="CHEBI:33019"/>
        <dbReference type="ChEBI" id="CHEBI:143553"/>
        <dbReference type="ChEBI" id="CHEBI:145694"/>
    </reaction>
</comment>
<keyword evidence="7 18" id="KW-0378">Hydrolase</keyword>
<dbReference type="GO" id="GO:0006281">
    <property type="term" value="P:DNA repair"/>
    <property type="evidence" value="ECO:0007669"/>
    <property type="project" value="UniProtKB-KW"/>
</dbReference>
<dbReference type="PROSITE" id="PS51462">
    <property type="entry name" value="NUDIX"/>
    <property type="match status" value="1"/>
</dbReference>
<keyword evidence="19" id="KW-1185">Reference proteome</keyword>
<keyword evidence="8" id="KW-0460">Magnesium</keyword>
<keyword evidence="9" id="KW-0234">DNA repair</keyword>
<evidence type="ECO:0000313" key="19">
    <source>
        <dbReference type="Proteomes" id="UP000317243"/>
    </source>
</evidence>
<dbReference type="Proteomes" id="UP000317243">
    <property type="component" value="Unassembled WGS sequence"/>
</dbReference>
<dbReference type="PANTHER" id="PTHR47707:SF1">
    <property type="entry name" value="NUDIX HYDROLASE FAMILY PROTEIN"/>
    <property type="match status" value="1"/>
</dbReference>
<evidence type="ECO:0000256" key="10">
    <source>
        <dbReference type="ARBA" id="ARBA00035861"/>
    </source>
</evidence>
<evidence type="ECO:0000256" key="7">
    <source>
        <dbReference type="ARBA" id="ARBA00022801"/>
    </source>
</evidence>
<keyword evidence="6" id="KW-0227">DNA damage</keyword>
<dbReference type="OrthoDB" id="9810648at2"/>
<comment type="catalytic activity">
    <reaction evidence="10">
        <text>8-oxo-dGTP + H2O = 8-oxo-dGMP + diphosphate + H(+)</text>
        <dbReference type="Rhea" id="RHEA:31575"/>
        <dbReference type="ChEBI" id="CHEBI:15377"/>
        <dbReference type="ChEBI" id="CHEBI:15378"/>
        <dbReference type="ChEBI" id="CHEBI:33019"/>
        <dbReference type="ChEBI" id="CHEBI:63224"/>
        <dbReference type="ChEBI" id="CHEBI:77896"/>
        <dbReference type="EC" id="3.6.1.55"/>
    </reaction>
</comment>
<evidence type="ECO:0000259" key="17">
    <source>
        <dbReference type="PROSITE" id="PS51462"/>
    </source>
</evidence>
<dbReference type="Gene3D" id="3.90.79.10">
    <property type="entry name" value="Nucleoside Triphosphate Pyrophosphohydrolase"/>
    <property type="match status" value="1"/>
</dbReference>
<comment type="similarity">
    <text evidence="2">Belongs to the Nudix hydrolase family.</text>
</comment>
<evidence type="ECO:0000256" key="11">
    <source>
        <dbReference type="ARBA" id="ARBA00036904"/>
    </source>
</evidence>
<evidence type="ECO:0000256" key="16">
    <source>
        <dbReference type="ARBA" id="ARBA00042798"/>
    </source>
</evidence>
<evidence type="ECO:0000256" key="1">
    <source>
        <dbReference type="ARBA" id="ARBA00001946"/>
    </source>
</evidence>
<dbReference type="SUPFAM" id="SSF55811">
    <property type="entry name" value="Nudix"/>
    <property type="match status" value="1"/>
</dbReference>
<dbReference type="GO" id="GO:0035539">
    <property type="term" value="F:8-oxo-7,8-dihydrodeoxyguanosine triphosphate pyrophosphatase activity"/>
    <property type="evidence" value="ECO:0007669"/>
    <property type="project" value="UniProtKB-EC"/>
</dbReference>
<dbReference type="AlphaFoldDB" id="A0A5C5X422"/>